<sequence length="364" mass="40664">MVSCWHSAFHSREAKDLRGNFEKERNPPSSFSPPSMAFPLRVLLLLFLSIPFSESKSNLSFDYYKRSCPNFEKIVRETITTKQMSNPATAAGTLRLFFHDCMVEGCDASVFIASNSFNTAERDADVNLSLSGDGYEVVVRAKTTLELTCPKVVSCADILAVATRDLVTMVGGPYYKIRLGRKDGLVSKASRVEGNLPRSNMSMTHVINLFASKGFNVQEMVALTGGHTIGFSHCIEFSDRLYSYSKKHATDPELNSKFAAGLRNICANHTIDKTMSAFNDVFTPGKFDNMYFKNLPRGLGLLAYDHALVKDPRTKPFVELYATNQTVFFQDFSRAMQKLSIHGIKTAKNGEVRNRCDQFNSIQT</sequence>
<dbReference type="CDD" id="cd00693">
    <property type="entry name" value="secretory_peroxidase"/>
    <property type="match status" value="1"/>
</dbReference>
<comment type="function">
    <text evidence="2">Removal of H(2)O(2), oxidation of toxic reductants, biosynthesis and degradation of lignin, suberization, auxin catabolism, response to environmental stresses such as wounding, pathogen attack and oxidative stress. These functions might be dependent on each isozyme/isoform in each plant tissue.</text>
</comment>
<keyword evidence="9" id="KW-0732">Signal</keyword>
<comment type="similarity">
    <text evidence="3">Belongs to the peroxidase family. Ascorbate peroxidase subfamily.</text>
</comment>
<organism evidence="21 22">
    <name type="scientific">Populus alba x Populus x berolinensis</name>
    <dbReference type="NCBI Taxonomy" id="444605"/>
    <lineage>
        <taxon>Eukaryota</taxon>
        <taxon>Viridiplantae</taxon>
        <taxon>Streptophyta</taxon>
        <taxon>Embryophyta</taxon>
        <taxon>Tracheophyta</taxon>
        <taxon>Spermatophyta</taxon>
        <taxon>Magnoliopsida</taxon>
        <taxon>eudicotyledons</taxon>
        <taxon>Gunneridae</taxon>
        <taxon>Pentapetalae</taxon>
        <taxon>rosids</taxon>
        <taxon>fabids</taxon>
        <taxon>Malpighiales</taxon>
        <taxon>Salicaceae</taxon>
        <taxon>Saliceae</taxon>
        <taxon>Populus</taxon>
    </lineage>
</organism>
<feature type="disulfide bond" evidence="18">
    <location>
        <begin position="101"/>
        <end position="106"/>
    </location>
</feature>
<dbReference type="InterPro" id="IPR002016">
    <property type="entry name" value="Haem_peroxidase"/>
</dbReference>
<comment type="catalytic activity">
    <reaction evidence="1 19">
        <text>2 a phenolic donor + H2O2 = 2 a phenolic radical donor + 2 H2O</text>
        <dbReference type="Rhea" id="RHEA:56136"/>
        <dbReference type="ChEBI" id="CHEBI:15377"/>
        <dbReference type="ChEBI" id="CHEBI:16240"/>
        <dbReference type="ChEBI" id="CHEBI:139520"/>
        <dbReference type="ChEBI" id="CHEBI:139521"/>
        <dbReference type="EC" id="1.11.1.7"/>
    </reaction>
</comment>
<feature type="binding site" evidence="15">
    <location>
        <position position="197"/>
    </location>
    <ligand>
        <name>substrate</name>
    </ligand>
</feature>
<dbReference type="PROSITE" id="PS00435">
    <property type="entry name" value="PEROXIDASE_1"/>
    <property type="match status" value="1"/>
</dbReference>
<feature type="binding site" description="axial binding residue" evidence="16">
    <location>
        <position position="227"/>
    </location>
    <ligand>
        <name>heme b</name>
        <dbReference type="ChEBI" id="CHEBI:60344"/>
    </ligand>
    <ligandPart>
        <name>Fe</name>
        <dbReference type="ChEBI" id="CHEBI:18248"/>
    </ligandPart>
</feature>
<dbReference type="GO" id="GO:0140825">
    <property type="term" value="F:lactoperoxidase activity"/>
    <property type="evidence" value="ECO:0007669"/>
    <property type="project" value="UniProtKB-EC"/>
</dbReference>
<evidence type="ECO:0000256" key="16">
    <source>
        <dbReference type="PIRSR" id="PIRSR600823-3"/>
    </source>
</evidence>
<keyword evidence="6 19" id="KW-0575">Peroxidase</keyword>
<evidence type="ECO:0000256" key="8">
    <source>
        <dbReference type="ARBA" id="ARBA00022723"/>
    </source>
</evidence>
<dbReference type="PRINTS" id="PR00461">
    <property type="entry name" value="PLPEROXIDASE"/>
</dbReference>
<proteinExistence type="inferred from homology"/>
<accession>A0AAD6M291</accession>
<evidence type="ECO:0000256" key="3">
    <source>
        <dbReference type="ARBA" id="ARBA00006873"/>
    </source>
</evidence>
<evidence type="ECO:0000256" key="12">
    <source>
        <dbReference type="ARBA" id="ARBA00023157"/>
    </source>
</evidence>
<dbReference type="Pfam" id="PF00141">
    <property type="entry name" value="peroxidase"/>
    <property type="match status" value="1"/>
</dbReference>
<dbReference type="PANTHER" id="PTHR31517:SF88">
    <property type="entry name" value="PEROXIDASE 41"/>
    <property type="match status" value="1"/>
</dbReference>
<feature type="site" description="Transition state stabilizer" evidence="17">
    <location>
        <position position="95"/>
    </location>
</feature>
<dbReference type="GO" id="GO:0042744">
    <property type="term" value="P:hydrogen peroxide catabolic process"/>
    <property type="evidence" value="ECO:0007669"/>
    <property type="project" value="UniProtKB-KW"/>
</dbReference>
<dbReference type="FunFam" id="1.10.520.10:FF:000008">
    <property type="entry name" value="Peroxidase"/>
    <property type="match status" value="1"/>
</dbReference>
<keyword evidence="11 16" id="KW-0408">Iron</keyword>
<dbReference type="Gene3D" id="1.10.420.10">
    <property type="entry name" value="Peroxidase, domain 2"/>
    <property type="match status" value="1"/>
</dbReference>
<dbReference type="GO" id="GO:0006979">
    <property type="term" value="P:response to oxidative stress"/>
    <property type="evidence" value="ECO:0007669"/>
    <property type="project" value="UniProtKB-UniRule"/>
</dbReference>
<comment type="caution">
    <text evidence="21">The sequence shown here is derived from an EMBL/GenBank/DDBJ whole genome shotgun (WGS) entry which is preliminary data.</text>
</comment>
<dbReference type="Gene3D" id="1.10.520.10">
    <property type="match status" value="1"/>
</dbReference>
<feature type="binding site" evidence="16">
    <location>
        <position position="288"/>
    </location>
    <ligand>
        <name>Ca(2+)</name>
        <dbReference type="ChEBI" id="CHEBI:29108"/>
        <label>2</label>
    </ligand>
</feature>
<comment type="cofactor">
    <cofactor evidence="16 19">
        <name>heme b</name>
        <dbReference type="ChEBI" id="CHEBI:60344"/>
    </cofactor>
    <text evidence="16 19">Binds 1 heme b (iron(II)-protoporphyrin IX) group per subunit.</text>
</comment>
<dbReference type="PROSITE" id="PS50873">
    <property type="entry name" value="PEROXIDASE_4"/>
    <property type="match status" value="1"/>
</dbReference>
<keyword evidence="7 19" id="KW-0349">Heme</keyword>
<dbReference type="GO" id="GO:0020037">
    <property type="term" value="F:heme binding"/>
    <property type="evidence" value="ECO:0007669"/>
    <property type="project" value="UniProtKB-UniRule"/>
</dbReference>
<dbReference type="GO" id="GO:0046872">
    <property type="term" value="F:metal ion binding"/>
    <property type="evidence" value="ECO:0007669"/>
    <property type="project" value="UniProtKB-UniRule"/>
</dbReference>
<dbReference type="PANTHER" id="PTHR31517">
    <property type="match status" value="1"/>
</dbReference>
<feature type="disulfide bond" evidence="18">
    <location>
        <begin position="234"/>
        <end position="266"/>
    </location>
</feature>
<dbReference type="FunFam" id="1.10.420.10:FF:000007">
    <property type="entry name" value="Peroxidase"/>
    <property type="match status" value="1"/>
</dbReference>
<keyword evidence="8 16" id="KW-0479">Metal-binding</keyword>
<dbReference type="Proteomes" id="UP001164929">
    <property type="component" value="Chromosome 12"/>
</dbReference>
<feature type="binding site" evidence="16">
    <location>
        <position position="228"/>
    </location>
    <ligand>
        <name>Ca(2+)</name>
        <dbReference type="ChEBI" id="CHEBI:29108"/>
        <label>2</label>
    </ligand>
</feature>
<comment type="cofactor">
    <cofactor evidence="16 19">
        <name>Ca(2+)</name>
        <dbReference type="ChEBI" id="CHEBI:29108"/>
    </cofactor>
    <text evidence="16 19">Binds 2 calcium ions per subunit.</text>
</comment>
<protein>
    <recommendedName>
        <fullName evidence="4 19">Peroxidase</fullName>
        <ecNumber evidence="4 19">1.11.1.7</ecNumber>
    </recommendedName>
</protein>
<keyword evidence="22" id="KW-1185">Reference proteome</keyword>
<evidence type="ECO:0000313" key="21">
    <source>
        <dbReference type="EMBL" id="KAJ6977430.1"/>
    </source>
</evidence>
<keyword evidence="5 19" id="KW-0964">Secreted</keyword>
<evidence type="ECO:0000256" key="13">
    <source>
        <dbReference type="ARBA" id="ARBA00023324"/>
    </source>
</evidence>
<evidence type="ECO:0000256" key="1">
    <source>
        <dbReference type="ARBA" id="ARBA00000189"/>
    </source>
</evidence>
<keyword evidence="12 18" id="KW-1015">Disulfide bond</keyword>
<dbReference type="AlphaFoldDB" id="A0AAD6M291"/>
<feature type="binding site" evidence="16">
    <location>
        <position position="109"/>
    </location>
    <ligand>
        <name>Ca(2+)</name>
        <dbReference type="ChEBI" id="CHEBI:29108"/>
        <label>1</label>
    </ligand>
</feature>
<reference evidence="21" key="1">
    <citation type="journal article" date="2023" name="Mol. Ecol. Resour.">
        <title>Chromosome-level genome assembly of a triploid poplar Populus alba 'Berolinensis'.</title>
        <authorList>
            <person name="Chen S."/>
            <person name="Yu Y."/>
            <person name="Wang X."/>
            <person name="Wang S."/>
            <person name="Zhang T."/>
            <person name="Zhou Y."/>
            <person name="He R."/>
            <person name="Meng N."/>
            <person name="Wang Y."/>
            <person name="Liu W."/>
            <person name="Liu Z."/>
            <person name="Liu J."/>
            <person name="Guo Q."/>
            <person name="Huang H."/>
            <person name="Sederoff R.R."/>
            <person name="Wang G."/>
            <person name="Qu G."/>
            <person name="Chen S."/>
        </authorList>
    </citation>
    <scope>NUCLEOTIDE SEQUENCE</scope>
    <source>
        <strain evidence="21">SC-2020</strain>
    </source>
</reference>
<feature type="binding site" evidence="16">
    <location>
        <position position="105"/>
    </location>
    <ligand>
        <name>Ca(2+)</name>
        <dbReference type="ChEBI" id="CHEBI:29108"/>
        <label>1</label>
    </ligand>
</feature>
<feature type="domain" description="Plant heme peroxidase family profile" evidence="20">
    <location>
        <begin position="58"/>
        <end position="360"/>
    </location>
</feature>
<keyword evidence="13 19" id="KW-0376">Hydrogen peroxide</keyword>
<evidence type="ECO:0000256" key="11">
    <source>
        <dbReference type="ARBA" id="ARBA00023004"/>
    </source>
</evidence>
<comment type="similarity">
    <text evidence="19">Belongs to the peroxidase family. Classical plant (class III) peroxidase subfamily.</text>
</comment>
<dbReference type="InterPro" id="IPR019794">
    <property type="entry name" value="Peroxidases_AS"/>
</dbReference>
<feature type="binding site" evidence="16">
    <location>
        <position position="103"/>
    </location>
    <ligand>
        <name>Ca(2+)</name>
        <dbReference type="ChEBI" id="CHEBI:29108"/>
        <label>1</label>
    </ligand>
</feature>
<evidence type="ECO:0000256" key="15">
    <source>
        <dbReference type="PIRSR" id="PIRSR600823-2"/>
    </source>
</evidence>
<feature type="disulfide bond" evidence="18">
    <location>
        <begin position="155"/>
        <end position="356"/>
    </location>
</feature>
<evidence type="ECO:0000256" key="2">
    <source>
        <dbReference type="ARBA" id="ARBA00002322"/>
    </source>
</evidence>
<evidence type="ECO:0000256" key="14">
    <source>
        <dbReference type="PIRSR" id="PIRSR600823-1"/>
    </source>
</evidence>
<evidence type="ECO:0000256" key="4">
    <source>
        <dbReference type="ARBA" id="ARBA00012313"/>
    </source>
</evidence>
<evidence type="ECO:0000259" key="20">
    <source>
        <dbReference type="PROSITE" id="PS50873"/>
    </source>
</evidence>
<evidence type="ECO:0000256" key="5">
    <source>
        <dbReference type="ARBA" id="ARBA00022525"/>
    </source>
</evidence>
<keyword evidence="16 19" id="KW-0106">Calcium</keyword>
<feature type="binding site" evidence="16">
    <location>
        <position position="100"/>
    </location>
    <ligand>
        <name>Ca(2+)</name>
        <dbReference type="ChEBI" id="CHEBI:29108"/>
        <label>1</label>
    </ligand>
</feature>
<dbReference type="EC" id="1.11.1.7" evidence="4 19"/>
<feature type="binding site" evidence="16">
    <location>
        <position position="107"/>
    </location>
    <ligand>
        <name>Ca(2+)</name>
        <dbReference type="ChEBI" id="CHEBI:29108"/>
        <label>1</label>
    </ligand>
</feature>
<evidence type="ECO:0000256" key="18">
    <source>
        <dbReference type="PIRSR" id="PIRSR600823-5"/>
    </source>
</evidence>
<evidence type="ECO:0000256" key="19">
    <source>
        <dbReference type="RuleBase" id="RU362060"/>
    </source>
</evidence>
<feature type="binding site" evidence="16">
    <location>
        <position position="283"/>
    </location>
    <ligand>
        <name>Ca(2+)</name>
        <dbReference type="ChEBI" id="CHEBI:29108"/>
        <label>2</label>
    </ligand>
</feature>
<feature type="binding site" evidence="16">
    <location>
        <position position="121"/>
    </location>
    <ligand>
        <name>Ca(2+)</name>
        <dbReference type="ChEBI" id="CHEBI:29108"/>
        <label>1</label>
    </ligand>
</feature>
<name>A0AAD6M291_9ROSI</name>
<dbReference type="GO" id="GO:0005576">
    <property type="term" value="C:extracellular region"/>
    <property type="evidence" value="ECO:0007669"/>
    <property type="project" value="UniProtKB-SubCell"/>
</dbReference>
<feature type="binding site" evidence="16">
    <location>
        <position position="280"/>
    </location>
    <ligand>
        <name>Ca(2+)</name>
        <dbReference type="ChEBI" id="CHEBI:29108"/>
        <label>2</label>
    </ligand>
</feature>
<evidence type="ECO:0000256" key="6">
    <source>
        <dbReference type="ARBA" id="ARBA00022559"/>
    </source>
</evidence>
<dbReference type="EMBL" id="JAQIZT010000012">
    <property type="protein sequence ID" value="KAJ6977430.1"/>
    <property type="molecule type" value="Genomic_DNA"/>
</dbReference>
<evidence type="ECO:0000256" key="10">
    <source>
        <dbReference type="ARBA" id="ARBA00023002"/>
    </source>
</evidence>
<comment type="subcellular location">
    <subcellularLocation>
        <location evidence="19">Secreted</location>
    </subcellularLocation>
</comment>
<dbReference type="InterPro" id="IPR010255">
    <property type="entry name" value="Haem_peroxidase_sf"/>
</dbReference>
<feature type="active site" description="Proton acceptor" evidence="14">
    <location>
        <position position="99"/>
    </location>
</feature>
<dbReference type="PRINTS" id="PR00458">
    <property type="entry name" value="PEROXIDASE"/>
</dbReference>
<evidence type="ECO:0000256" key="7">
    <source>
        <dbReference type="ARBA" id="ARBA00022617"/>
    </source>
</evidence>
<keyword evidence="10 19" id="KW-0560">Oxidoreductase</keyword>
<evidence type="ECO:0000256" key="9">
    <source>
        <dbReference type="ARBA" id="ARBA00022729"/>
    </source>
</evidence>
<gene>
    <name evidence="21" type="ORF">NC653_029361</name>
</gene>
<dbReference type="SUPFAM" id="SSF48113">
    <property type="entry name" value="Heme-dependent peroxidases"/>
    <property type="match status" value="1"/>
</dbReference>
<feature type="disulfide bond" evidence="18">
    <location>
        <begin position="68"/>
        <end position="149"/>
    </location>
</feature>
<dbReference type="InterPro" id="IPR000823">
    <property type="entry name" value="Peroxidase_pln"/>
</dbReference>
<evidence type="ECO:0000256" key="17">
    <source>
        <dbReference type="PIRSR" id="PIRSR600823-4"/>
    </source>
</evidence>
<dbReference type="PROSITE" id="PS00436">
    <property type="entry name" value="PEROXIDASE_2"/>
    <property type="match status" value="1"/>
</dbReference>
<evidence type="ECO:0000313" key="22">
    <source>
        <dbReference type="Proteomes" id="UP001164929"/>
    </source>
</evidence>
<dbReference type="InterPro" id="IPR033905">
    <property type="entry name" value="Secretory_peroxidase"/>
</dbReference>
<dbReference type="InterPro" id="IPR019793">
    <property type="entry name" value="Peroxidases_heam-ligand_BS"/>
</dbReference>